<feature type="transmembrane region" description="Helical" evidence="6">
    <location>
        <begin position="711"/>
        <end position="733"/>
    </location>
</feature>
<feature type="transmembrane region" description="Helical" evidence="6">
    <location>
        <begin position="669"/>
        <end position="691"/>
    </location>
</feature>
<gene>
    <name evidence="7" type="primary">WBGene00109669</name>
</gene>
<dbReference type="EnsemblMetazoa" id="PPA20115.1">
    <property type="protein sequence ID" value="PPA20115.1"/>
    <property type="gene ID" value="WBGene00109669"/>
</dbReference>
<sequence length="945" mass="107717">MDISGDEMVATWRLYAHLVCEVPLLVIYILAIIACMGNDSSGMMDTSFYTFIVFNGILDLFTYLVTLFTYRLCIYMPFTDFFGDMDVGWQTTFIYSATWLLCCTRDLSSLAMALNRFTSICYNNKKWSGRSFLLTALLCIVGGYTLNYYMWDTDVQYQKIPMGDGTSIFFMLLDEDKRSWLNEAAVTLSWATFSYVLSMATYVLIAFHVLFGGAHPDVDRREFRLTMIAFMIQICNTGFFINQIMAYLIDRDDIIEALKAVREGSPIIPFAHDMRMLCVPLFLFLFDSVVRGKVLGKCGMGADSTRKTTIAVNQSNMGYPLWQFYSYLTAEIPLLTMYLLAIVACICSSTKLMDTSFYNFIGFIGILDVCTYLVTLFTYRLGIYTPFNDFFGGMDESWGTFLTFIYASTFTLCAAREFATLGLALNRFSSLIYNNKKWSLRTFVVTVIICLVAGYCCNYYMWDTEVDYMKVDNDDNLGHFYFITLDPFERDWLNEMGVTVSWSIFCYALSMGIYVLIGFHLLLGGAHPEVDKREFRLTLIAFIVQICNTFFFFNNVMGYRLDRNDFLVAMKAVKQGAPIIPFAHDLRSLSVPLFLVLLDSVMRRKILHPCGGGNDAKLSAEENKIPMAMVATSRLYYHLAAEIPLLGIYLLAIVACLCSKSSRMIDTGFYTFISFIGILDILTYMVTLMTYRLPLYIPFNDFFDSTVGDDSWHGTLTIIYASTFTLVAAREFGTLSLALNRFSAIVYNHKKWSLRSFVLTVIICIVGGFSCNYYMWLTEADYTKIDSDNGTYLYFMAIDRYEREWINEAGVTLSWSGFCYITSMAIYVLIAFQALCGGAHSDVDRREYRLTIISFLILLGDTMFFLFNVMGYRLDPNDFVGALKAIQAGAPILPFSHDLRSLCVPFWLVLFDSVLRRRLLAPCAAEESDSQLQKLSGEENKIPMA</sequence>
<dbReference type="GO" id="GO:0004888">
    <property type="term" value="F:transmembrane signaling receptor activity"/>
    <property type="evidence" value="ECO:0007669"/>
    <property type="project" value="InterPro"/>
</dbReference>
<feature type="transmembrane region" description="Helical" evidence="6">
    <location>
        <begin position="398"/>
        <end position="419"/>
    </location>
</feature>
<accession>A0A2A6B580</accession>
<feature type="transmembrane region" description="Helical" evidence="6">
    <location>
        <begin position="48"/>
        <end position="72"/>
    </location>
</feature>
<reference evidence="7" key="2">
    <citation type="submission" date="2022-06" db="UniProtKB">
        <authorList>
            <consortium name="EnsemblMetazoa"/>
        </authorList>
    </citation>
    <scope>IDENTIFICATION</scope>
    <source>
        <strain evidence="7">PS312</strain>
    </source>
</reference>
<dbReference type="Proteomes" id="UP000005239">
    <property type="component" value="Unassembled WGS sequence"/>
</dbReference>
<accession>A0A8R1YI51</accession>
<organism evidence="7 8">
    <name type="scientific">Pristionchus pacificus</name>
    <name type="common">Parasitic nematode worm</name>
    <dbReference type="NCBI Taxonomy" id="54126"/>
    <lineage>
        <taxon>Eukaryota</taxon>
        <taxon>Metazoa</taxon>
        <taxon>Ecdysozoa</taxon>
        <taxon>Nematoda</taxon>
        <taxon>Chromadorea</taxon>
        <taxon>Rhabditida</taxon>
        <taxon>Rhabditina</taxon>
        <taxon>Diplogasteromorpha</taxon>
        <taxon>Diplogasteroidea</taxon>
        <taxon>Neodiplogasteridae</taxon>
        <taxon>Pristionchus</taxon>
    </lineage>
</organism>
<evidence type="ECO:0000256" key="1">
    <source>
        <dbReference type="ARBA" id="ARBA00004141"/>
    </source>
</evidence>
<feature type="transmembrane region" description="Helical" evidence="6">
    <location>
        <begin position="132"/>
        <end position="151"/>
    </location>
</feature>
<keyword evidence="4 6" id="KW-1133">Transmembrane helix</keyword>
<dbReference type="AlphaFoldDB" id="A0A2A6B580"/>
<comment type="subcellular location">
    <subcellularLocation>
        <location evidence="1">Membrane</location>
        <topology evidence="1">Multi-pass membrane protein</topology>
    </subcellularLocation>
</comment>
<feature type="transmembrane region" description="Helical" evidence="6">
    <location>
        <begin position="223"/>
        <end position="249"/>
    </location>
</feature>
<feature type="transmembrane region" description="Helical" evidence="6">
    <location>
        <begin position="815"/>
        <end position="836"/>
    </location>
</feature>
<dbReference type="GO" id="GO:0007606">
    <property type="term" value="P:sensory perception of chemical stimulus"/>
    <property type="evidence" value="ECO:0007669"/>
    <property type="project" value="UniProtKB-UniRule"/>
</dbReference>
<feature type="transmembrane region" description="Helical" evidence="6">
    <location>
        <begin position="188"/>
        <end position="211"/>
    </location>
</feature>
<evidence type="ECO:0000256" key="5">
    <source>
        <dbReference type="ARBA" id="ARBA00023136"/>
    </source>
</evidence>
<feature type="transmembrane region" description="Helical" evidence="6">
    <location>
        <begin position="535"/>
        <end position="553"/>
    </location>
</feature>
<dbReference type="Pfam" id="PF02118">
    <property type="entry name" value="Srg"/>
    <property type="match status" value="3"/>
</dbReference>
<feature type="transmembrane region" description="Helical" evidence="6">
    <location>
        <begin position="357"/>
        <end position="378"/>
    </location>
</feature>
<evidence type="ECO:0000256" key="4">
    <source>
        <dbReference type="ARBA" id="ARBA00022989"/>
    </source>
</evidence>
<proteinExistence type="inferred from homology"/>
<comment type="caution">
    <text evidence="6">Lacks conserved residue(s) required for the propagation of feature annotation.</text>
</comment>
<dbReference type="InterPro" id="IPR000609">
    <property type="entry name" value="7TM_GPCR_serpentine_rcpt_Srg"/>
</dbReference>
<feature type="transmembrane region" description="Helical" evidence="6">
    <location>
        <begin position="848"/>
        <end position="872"/>
    </location>
</feature>
<comment type="similarity">
    <text evidence="2 6">Belongs to the nematode receptor-like protein srg family.</text>
</comment>
<evidence type="ECO:0000313" key="7">
    <source>
        <dbReference type="EnsemblMetazoa" id="PPA20115.1"/>
    </source>
</evidence>
<evidence type="ECO:0000256" key="6">
    <source>
        <dbReference type="RuleBase" id="RU280813"/>
    </source>
</evidence>
<feature type="transmembrane region" description="Helical" evidence="6">
    <location>
        <begin position="500"/>
        <end position="523"/>
    </location>
</feature>
<feature type="transmembrane region" description="Helical" evidence="6">
    <location>
        <begin position="14"/>
        <end position="36"/>
    </location>
</feature>
<evidence type="ECO:0000256" key="2">
    <source>
        <dbReference type="ARBA" id="ARBA00005692"/>
    </source>
</evidence>
<keyword evidence="3 6" id="KW-0812">Transmembrane</keyword>
<evidence type="ECO:0000313" key="8">
    <source>
        <dbReference type="Proteomes" id="UP000005239"/>
    </source>
</evidence>
<keyword evidence="5 6" id="KW-0472">Membrane</keyword>
<name>A0A2A6B580_PRIPA</name>
<dbReference type="PANTHER" id="PTHR31552:SF8">
    <property type="entry name" value="SERPENTINE RECEPTOR CLASS GAMMA"/>
    <property type="match status" value="1"/>
</dbReference>
<feature type="transmembrane region" description="Helical" evidence="6">
    <location>
        <begin position="754"/>
        <end position="776"/>
    </location>
</feature>
<feature type="transmembrane region" description="Helical" evidence="6">
    <location>
        <begin position="635"/>
        <end position="657"/>
    </location>
</feature>
<keyword evidence="8" id="KW-1185">Reference proteome</keyword>
<evidence type="ECO:0000256" key="3">
    <source>
        <dbReference type="ARBA" id="ARBA00022692"/>
    </source>
</evidence>
<feature type="transmembrane region" description="Helical" evidence="6">
    <location>
        <begin position="324"/>
        <end position="345"/>
    </location>
</feature>
<feature type="transmembrane region" description="Helical" evidence="6">
    <location>
        <begin position="440"/>
        <end position="462"/>
    </location>
</feature>
<feature type="transmembrane region" description="Helical" evidence="6">
    <location>
        <begin position="92"/>
        <end position="111"/>
    </location>
</feature>
<dbReference type="PANTHER" id="PTHR31552">
    <property type="entry name" value="SERPENTINE RECEPTOR CLASS GAMMA"/>
    <property type="match status" value="1"/>
</dbReference>
<dbReference type="GO" id="GO:0016020">
    <property type="term" value="C:membrane"/>
    <property type="evidence" value="ECO:0007669"/>
    <property type="project" value="UniProtKB-SubCell"/>
</dbReference>
<reference evidence="8" key="1">
    <citation type="journal article" date="2008" name="Nat. Genet.">
        <title>The Pristionchus pacificus genome provides a unique perspective on nematode lifestyle and parasitism.</title>
        <authorList>
            <person name="Dieterich C."/>
            <person name="Clifton S.W."/>
            <person name="Schuster L.N."/>
            <person name="Chinwalla A."/>
            <person name="Delehaunty K."/>
            <person name="Dinkelacker I."/>
            <person name="Fulton L."/>
            <person name="Fulton R."/>
            <person name="Godfrey J."/>
            <person name="Minx P."/>
            <person name="Mitreva M."/>
            <person name="Roeseler W."/>
            <person name="Tian H."/>
            <person name="Witte H."/>
            <person name="Yang S.P."/>
            <person name="Wilson R.K."/>
            <person name="Sommer R.J."/>
        </authorList>
    </citation>
    <scope>NUCLEOTIDE SEQUENCE [LARGE SCALE GENOMIC DNA]</scope>
    <source>
        <strain evidence="8">PS312</strain>
    </source>
</reference>
<protein>
    <recommendedName>
        <fullName evidence="6">Serpentine receptor class gamma</fullName>
    </recommendedName>
</protein>